<comment type="caution">
    <text evidence="1">The sequence shown here is derived from an EMBL/GenBank/DDBJ whole genome shotgun (WGS) entry which is preliminary data.</text>
</comment>
<accession>A0ABD2UCW3</accession>
<feature type="non-terminal residue" evidence="1">
    <location>
        <position position="1"/>
    </location>
</feature>
<dbReference type="PANTHER" id="PTHR33181">
    <property type="entry name" value="OS01G0778500 PROTEIN"/>
    <property type="match status" value="1"/>
</dbReference>
<sequence length="128" mass="14736">ITNSTALVKPHIKTQEWKEHITPLLVSSHYILYCNKEHYKPFNFQPNIGVEGEEMEDLWQKMVFPVRRVWGAVSARVKPRKDGAGLLKLQGDIQSCGYEDVQVMWEMLGGTESELTSRHIKRKTPTVV</sequence>
<evidence type="ECO:0000313" key="1">
    <source>
        <dbReference type="EMBL" id="KAL3366560.1"/>
    </source>
</evidence>
<reference evidence="1 2" key="1">
    <citation type="submission" date="2024-05" db="EMBL/GenBank/DDBJ databases">
        <title>De novo assembly of an allotetraploid wild potato.</title>
        <authorList>
            <person name="Hosaka A.J."/>
        </authorList>
    </citation>
    <scope>NUCLEOTIDE SEQUENCE [LARGE SCALE GENOMIC DNA]</scope>
    <source>
        <tissue evidence="1">Young leaves</tissue>
    </source>
</reference>
<evidence type="ECO:0000313" key="2">
    <source>
        <dbReference type="Proteomes" id="UP001627284"/>
    </source>
</evidence>
<dbReference type="Proteomes" id="UP001627284">
    <property type="component" value="Unassembled WGS sequence"/>
</dbReference>
<keyword evidence="2" id="KW-1185">Reference proteome</keyword>
<dbReference type="AlphaFoldDB" id="A0ABD2UCW3"/>
<name>A0ABD2UCW3_9SOLN</name>
<dbReference type="PANTHER" id="PTHR33181:SF40">
    <property type="match status" value="1"/>
</dbReference>
<gene>
    <name evidence="1" type="ORF">AABB24_011314</name>
</gene>
<organism evidence="1 2">
    <name type="scientific">Solanum stoloniferum</name>
    <dbReference type="NCBI Taxonomy" id="62892"/>
    <lineage>
        <taxon>Eukaryota</taxon>
        <taxon>Viridiplantae</taxon>
        <taxon>Streptophyta</taxon>
        <taxon>Embryophyta</taxon>
        <taxon>Tracheophyta</taxon>
        <taxon>Spermatophyta</taxon>
        <taxon>Magnoliopsida</taxon>
        <taxon>eudicotyledons</taxon>
        <taxon>Gunneridae</taxon>
        <taxon>Pentapetalae</taxon>
        <taxon>asterids</taxon>
        <taxon>lamiids</taxon>
        <taxon>Solanales</taxon>
        <taxon>Solanaceae</taxon>
        <taxon>Solanoideae</taxon>
        <taxon>Solaneae</taxon>
        <taxon>Solanum</taxon>
    </lineage>
</organism>
<protein>
    <submittedName>
        <fullName evidence="1">Uncharacterized protein</fullName>
    </submittedName>
</protein>
<proteinExistence type="predicted"/>
<dbReference type="EMBL" id="JBJKTR010000006">
    <property type="protein sequence ID" value="KAL3366560.1"/>
    <property type="molecule type" value="Genomic_DNA"/>
</dbReference>